<name>A0ABV4NM89_9GAMM</name>
<dbReference type="EMBL" id="JBGMEL010000007">
    <property type="protein sequence ID" value="MFA0790667.1"/>
    <property type="molecule type" value="Genomic_DNA"/>
</dbReference>
<proteinExistence type="predicted"/>
<evidence type="ECO:0000313" key="1">
    <source>
        <dbReference type="EMBL" id="MFA0790667.1"/>
    </source>
</evidence>
<gene>
    <name evidence="1" type="ORF">ACCI51_08910</name>
</gene>
<reference evidence="1 2" key="1">
    <citation type="submission" date="2024-08" db="EMBL/GenBank/DDBJ databases">
        <authorList>
            <person name="Ishaq N."/>
        </authorList>
    </citation>
    <scope>NUCLEOTIDE SEQUENCE [LARGE SCALE GENOMIC DNA]</scope>
    <source>
        <strain evidence="1 2">JCM 30400</strain>
    </source>
</reference>
<comment type="caution">
    <text evidence="1">The sequence shown here is derived from an EMBL/GenBank/DDBJ whole genome shotgun (WGS) entry which is preliminary data.</text>
</comment>
<sequence>MTKQDIHHKLRNLMNNIAMNAELAKLQISQQAPAEKILVSLEKVTESCRSCAEVLDSEPHDHG</sequence>
<organism evidence="1 2">
    <name type="scientific">Microbulbifer echini</name>
    <dbReference type="NCBI Taxonomy" id="1529067"/>
    <lineage>
        <taxon>Bacteria</taxon>
        <taxon>Pseudomonadati</taxon>
        <taxon>Pseudomonadota</taxon>
        <taxon>Gammaproteobacteria</taxon>
        <taxon>Cellvibrionales</taxon>
        <taxon>Microbulbiferaceae</taxon>
        <taxon>Microbulbifer</taxon>
    </lineage>
</organism>
<keyword evidence="2" id="KW-1185">Reference proteome</keyword>
<dbReference type="Proteomes" id="UP001569414">
    <property type="component" value="Unassembled WGS sequence"/>
</dbReference>
<dbReference type="RefSeq" id="WP_299582619.1">
    <property type="nucleotide sequence ID" value="NZ_JBGMEL010000007.1"/>
</dbReference>
<evidence type="ECO:0008006" key="3">
    <source>
        <dbReference type="Google" id="ProtNLM"/>
    </source>
</evidence>
<evidence type="ECO:0000313" key="2">
    <source>
        <dbReference type="Proteomes" id="UP001569414"/>
    </source>
</evidence>
<protein>
    <recommendedName>
        <fullName evidence="3">Histidine kinase</fullName>
    </recommendedName>
</protein>
<accession>A0ABV4NM89</accession>